<organism evidence="1 2">
    <name type="scientific">Oceanospirillum sediminis</name>
    <dbReference type="NCBI Taxonomy" id="2760088"/>
    <lineage>
        <taxon>Bacteria</taxon>
        <taxon>Pseudomonadati</taxon>
        <taxon>Pseudomonadota</taxon>
        <taxon>Gammaproteobacteria</taxon>
        <taxon>Oceanospirillales</taxon>
        <taxon>Oceanospirillaceae</taxon>
        <taxon>Oceanospirillum</taxon>
    </lineage>
</organism>
<dbReference type="AlphaFoldDB" id="A0A839IXQ2"/>
<protein>
    <submittedName>
        <fullName evidence="1">Phage tail assembly protein</fullName>
    </submittedName>
</protein>
<name>A0A839IXQ2_9GAMM</name>
<keyword evidence="2" id="KW-1185">Reference proteome</keyword>
<dbReference type="RefSeq" id="WP_182811497.1">
    <property type="nucleotide sequence ID" value="NZ_JACJFM010000052.1"/>
</dbReference>
<evidence type="ECO:0000313" key="2">
    <source>
        <dbReference type="Proteomes" id="UP000565262"/>
    </source>
</evidence>
<gene>
    <name evidence="1" type="ORF">H4O21_22445</name>
</gene>
<evidence type="ECO:0000313" key="1">
    <source>
        <dbReference type="EMBL" id="MBB1489374.1"/>
    </source>
</evidence>
<reference evidence="1 2" key="1">
    <citation type="submission" date="2020-08" db="EMBL/GenBank/DDBJ databases">
        <title>Oceanospirillum sp. nov. isolated from marine sediment.</title>
        <authorList>
            <person name="Ji X."/>
        </authorList>
    </citation>
    <scope>NUCLEOTIDE SEQUENCE [LARGE SCALE GENOMIC DNA]</scope>
    <source>
        <strain evidence="1 2">D5</strain>
    </source>
</reference>
<proteinExistence type="predicted"/>
<dbReference type="Proteomes" id="UP000565262">
    <property type="component" value="Unassembled WGS sequence"/>
</dbReference>
<comment type="caution">
    <text evidence="1">The sequence shown here is derived from an EMBL/GenBank/DDBJ whole genome shotgun (WGS) entry which is preliminary data.</text>
</comment>
<accession>A0A839IXQ2</accession>
<sequence>MEPIWQDLNITLYVPLQRDNGEKHDTLTLKMITRNQHQTLLKEHEGDNWSFYRALIKLGAELSDQELNNLTGPDFNSLCEQADLAYGMGSDYWFEKLIWADLPKSEQKKQERKYHTPDSLPLLIPVQTIKHGETDYLPLTLPTVGAINAMYSVPEDQQEAFIIQSVTGLMEDELDNLSVPDGKSLYLRVADFLSKTGDHFSALTTSKP</sequence>
<dbReference type="EMBL" id="JACJFM010000052">
    <property type="protein sequence ID" value="MBB1489374.1"/>
    <property type="molecule type" value="Genomic_DNA"/>
</dbReference>